<dbReference type="PATRIC" id="fig|1449336.4.peg.2019"/>
<evidence type="ECO:0000313" key="2">
    <source>
        <dbReference type="EMBL" id="KRN54401.1"/>
    </source>
</evidence>
<dbReference type="Pfam" id="PF11151">
    <property type="entry name" value="DUF2929"/>
    <property type="match status" value="1"/>
</dbReference>
<evidence type="ECO:0008006" key="4">
    <source>
        <dbReference type="Google" id="ProtNLM"/>
    </source>
</evidence>
<comment type="caution">
    <text evidence="2">The sequence shown here is derived from an EMBL/GenBank/DDBJ whole genome shotgun (WGS) entry which is preliminary data.</text>
</comment>
<protein>
    <recommendedName>
        <fullName evidence="4">DUF2929 domain-containing protein</fullName>
    </recommendedName>
</protein>
<accession>A0A0R2HND5</accession>
<name>A0A0R2HND5_CARDV</name>
<evidence type="ECO:0000256" key="1">
    <source>
        <dbReference type="SAM" id="Phobius"/>
    </source>
</evidence>
<keyword evidence="1" id="KW-0812">Transmembrane</keyword>
<dbReference type="Proteomes" id="UP000051658">
    <property type="component" value="Unassembled WGS sequence"/>
</dbReference>
<dbReference type="GeneID" id="89588977"/>
<keyword evidence="3" id="KW-1185">Reference proteome</keyword>
<sequence>MKYLTTFFWAFAVGQAVNYIGSALVNGTYDFKTATIIGLIAGLICLGIGAVVNESAPAKTEN</sequence>
<keyword evidence="1" id="KW-1133">Transmembrane helix</keyword>
<keyword evidence="1" id="KW-0472">Membrane</keyword>
<dbReference type="EMBL" id="JQBS01000035">
    <property type="protein sequence ID" value="KRN54401.1"/>
    <property type="molecule type" value="Genomic_DNA"/>
</dbReference>
<reference evidence="2 3" key="1">
    <citation type="journal article" date="2015" name="Genome Announc.">
        <title>Expanding the biotechnology potential of lactobacilli through comparative genomics of 213 strains and associated genera.</title>
        <authorList>
            <person name="Sun Z."/>
            <person name="Harris H.M."/>
            <person name="McCann A."/>
            <person name="Guo C."/>
            <person name="Argimon S."/>
            <person name="Zhang W."/>
            <person name="Yang X."/>
            <person name="Jeffery I.B."/>
            <person name="Cooney J.C."/>
            <person name="Kagawa T.F."/>
            <person name="Liu W."/>
            <person name="Song Y."/>
            <person name="Salvetti E."/>
            <person name="Wrobel A."/>
            <person name="Rasinkangas P."/>
            <person name="Parkhill J."/>
            <person name="Rea M.C."/>
            <person name="O'Sullivan O."/>
            <person name="Ritari J."/>
            <person name="Douillard F.P."/>
            <person name="Paul Ross R."/>
            <person name="Yang R."/>
            <person name="Briner A.E."/>
            <person name="Felis G.E."/>
            <person name="de Vos W.M."/>
            <person name="Barrangou R."/>
            <person name="Klaenhammer T.R."/>
            <person name="Caufield P.W."/>
            <person name="Cui Y."/>
            <person name="Zhang H."/>
            <person name="O'Toole P.W."/>
        </authorList>
    </citation>
    <scope>NUCLEOTIDE SEQUENCE [LARGE SCALE GENOMIC DNA]</scope>
    <source>
        <strain evidence="2 3">DSM 20623</strain>
    </source>
</reference>
<dbReference type="InterPro" id="IPR021324">
    <property type="entry name" value="DUF2929"/>
</dbReference>
<dbReference type="RefSeq" id="WP_034569501.1">
    <property type="nucleotide sequence ID" value="NZ_JQBS01000035.1"/>
</dbReference>
<evidence type="ECO:0000313" key="3">
    <source>
        <dbReference type="Proteomes" id="UP000051658"/>
    </source>
</evidence>
<organism evidence="2 3">
    <name type="scientific">Carnobacterium divergens DSM 20623</name>
    <dbReference type="NCBI Taxonomy" id="1449336"/>
    <lineage>
        <taxon>Bacteria</taxon>
        <taxon>Bacillati</taxon>
        <taxon>Bacillota</taxon>
        <taxon>Bacilli</taxon>
        <taxon>Lactobacillales</taxon>
        <taxon>Carnobacteriaceae</taxon>
        <taxon>Carnobacterium</taxon>
    </lineage>
</organism>
<gene>
    <name evidence="2" type="ORF">IV74_GL001982</name>
</gene>
<proteinExistence type="predicted"/>
<feature type="transmembrane region" description="Helical" evidence="1">
    <location>
        <begin position="32"/>
        <end position="52"/>
    </location>
</feature>
<dbReference type="AlphaFoldDB" id="A0A0R2HND5"/>